<proteinExistence type="predicted"/>
<gene>
    <name evidence="1" type="ORF">IAA17_01660</name>
</gene>
<reference evidence="1" key="1">
    <citation type="journal article" date="2021" name="PeerJ">
        <title>Extensive microbial diversity within the chicken gut microbiome revealed by metagenomics and culture.</title>
        <authorList>
            <person name="Gilroy R."/>
            <person name="Ravi A."/>
            <person name="Getino M."/>
            <person name="Pursley I."/>
            <person name="Horton D.L."/>
            <person name="Alikhan N.F."/>
            <person name="Baker D."/>
            <person name="Gharbi K."/>
            <person name="Hall N."/>
            <person name="Watson M."/>
            <person name="Adriaenssens E.M."/>
            <person name="Foster-Nyarko E."/>
            <person name="Jarju S."/>
            <person name="Secka A."/>
            <person name="Antonio M."/>
            <person name="Oren A."/>
            <person name="Chaudhuri R.R."/>
            <person name="La Ragione R."/>
            <person name="Hildebrand F."/>
            <person name="Pallen M.J."/>
        </authorList>
    </citation>
    <scope>NUCLEOTIDE SEQUENCE</scope>
    <source>
        <strain evidence="1">ChiBcec1-1093</strain>
    </source>
</reference>
<accession>A0A9D2K4M6</accession>
<dbReference type="EMBL" id="DXBC01000028">
    <property type="protein sequence ID" value="HIZ78486.1"/>
    <property type="molecule type" value="Genomic_DNA"/>
</dbReference>
<reference evidence="1" key="2">
    <citation type="submission" date="2021-04" db="EMBL/GenBank/DDBJ databases">
        <authorList>
            <person name="Gilroy R."/>
        </authorList>
    </citation>
    <scope>NUCLEOTIDE SEQUENCE</scope>
    <source>
        <strain evidence="1">ChiBcec1-1093</strain>
    </source>
</reference>
<dbReference type="AlphaFoldDB" id="A0A9D2K4M6"/>
<sequence length="50" mass="5446">METWRQKVGIAALFVCLLLTAAVLCYCLFGFTGGSGEMEGTFVEAEVRRA</sequence>
<evidence type="ECO:0000313" key="2">
    <source>
        <dbReference type="Proteomes" id="UP000824101"/>
    </source>
</evidence>
<protein>
    <submittedName>
        <fullName evidence="1">Uncharacterized protein</fullName>
    </submittedName>
</protein>
<name>A0A9D2K4M6_9FIRM</name>
<evidence type="ECO:0000313" key="1">
    <source>
        <dbReference type="EMBL" id="HIZ78486.1"/>
    </source>
</evidence>
<dbReference type="Proteomes" id="UP000824101">
    <property type="component" value="Unassembled WGS sequence"/>
</dbReference>
<comment type="caution">
    <text evidence="1">The sequence shown here is derived from an EMBL/GenBank/DDBJ whole genome shotgun (WGS) entry which is preliminary data.</text>
</comment>
<organism evidence="1 2">
    <name type="scientific">Candidatus Lachnoclostridium stercorigallinarum</name>
    <dbReference type="NCBI Taxonomy" id="2838634"/>
    <lineage>
        <taxon>Bacteria</taxon>
        <taxon>Bacillati</taxon>
        <taxon>Bacillota</taxon>
        <taxon>Clostridia</taxon>
        <taxon>Lachnospirales</taxon>
        <taxon>Lachnospiraceae</taxon>
    </lineage>
</organism>